<dbReference type="Pfam" id="PF16403">
    <property type="entry name" value="Bact_surface_Ig-like"/>
    <property type="match status" value="4"/>
</dbReference>
<dbReference type="InterPro" id="IPR051846">
    <property type="entry name" value="SH2_domain_adapters"/>
</dbReference>
<evidence type="ECO:0000256" key="1">
    <source>
        <dbReference type="ARBA" id="ARBA00022999"/>
    </source>
</evidence>
<proteinExistence type="predicted"/>
<dbReference type="InterPro" id="IPR032179">
    <property type="entry name" value="Cry22Aa_Ig-like"/>
</dbReference>
<gene>
    <name evidence="3" type="ORF">METZ01_LOCUS322214</name>
</gene>
<protein>
    <recommendedName>
        <fullName evidence="2">Pesticidal crystal protein Cry22Aa Ig-like domain-containing protein</fullName>
    </recommendedName>
</protein>
<dbReference type="PANTHER" id="PTHR15127">
    <property type="entry name" value="HEAVYWEIGHT, ISOFORM A"/>
    <property type="match status" value="1"/>
</dbReference>
<reference evidence="3" key="1">
    <citation type="submission" date="2018-05" db="EMBL/GenBank/DDBJ databases">
        <authorList>
            <person name="Lanie J.A."/>
            <person name="Ng W.-L."/>
            <person name="Kazmierczak K.M."/>
            <person name="Andrzejewski T.M."/>
            <person name="Davidsen T.M."/>
            <person name="Wayne K.J."/>
            <person name="Tettelin H."/>
            <person name="Glass J.I."/>
            <person name="Rusch D."/>
            <person name="Podicherti R."/>
            <person name="Tsui H.-C.T."/>
            <person name="Winkler M.E."/>
        </authorList>
    </citation>
    <scope>NUCLEOTIDE SEQUENCE</scope>
</reference>
<organism evidence="3">
    <name type="scientific">marine metagenome</name>
    <dbReference type="NCBI Taxonomy" id="408172"/>
    <lineage>
        <taxon>unclassified sequences</taxon>
        <taxon>metagenomes</taxon>
        <taxon>ecological metagenomes</taxon>
    </lineage>
</organism>
<dbReference type="PANTHER" id="PTHR15127:SF32">
    <property type="entry name" value="HEAVYWEIGHT, ISOFORM A"/>
    <property type="match status" value="1"/>
</dbReference>
<evidence type="ECO:0000313" key="3">
    <source>
        <dbReference type="EMBL" id="SVC69360.1"/>
    </source>
</evidence>
<feature type="domain" description="Pesticidal crystal protein Cry22Aa Ig-like" evidence="2">
    <location>
        <begin position="42"/>
        <end position="114"/>
    </location>
</feature>
<keyword evidence="1" id="KW-0727">SH2 domain</keyword>
<dbReference type="InterPro" id="IPR013783">
    <property type="entry name" value="Ig-like_fold"/>
</dbReference>
<evidence type="ECO:0000259" key="2">
    <source>
        <dbReference type="Pfam" id="PF16403"/>
    </source>
</evidence>
<dbReference type="Gene3D" id="2.60.40.10">
    <property type="entry name" value="Immunoglobulins"/>
    <property type="match status" value="5"/>
</dbReference>
<accession>A0A382P968</accession>
<feature type="domain" description="Pesticidal crystal protein Cry22Aa Ig-like" evidence="2">
    <location>
        <begin position="122"/>
        <end position="194"/>
    </location>
</feature>
<dbReference type="EMBL" id="UINC01105431">
    <property type="protein sequence ID" value="SVC69360.1"/>
    <property type="molecule type" value="Genomic_DNA"/>
</dbReference>
<feature type="non-terminal residue" evidence="3">
    <location>
        <position position="358"/>
    </location>
</feature>
<feature type="domain" description="Pesticidal crystal protein Cry22Aa Ig-like" evidence="2">
    <location>
        <begin position="202"/>
        <end position="274"/>
    </location>
</feature>
<dbReference type="AlphaFoldDB" id="A0A382P968"/>
<sequence>NPVDVRKVGQYVVTYDVSDASGNKATQAVRSVEVKDTLVPVITLIGDAELNLEVGKQYVDAGATASDSFDGNLNDKLTTSDPVDSSKPGTYAVSYDVEDSSGNEAVQVVRKVVVVDTEPPLISLIGDAVVQQELNETYEDSGATAADNVDGDISGDIVIVNPVDTKVAGNYSVTYNAKDSSDNAASEIVRVVIVGDTGSPVIKLAGRQTLKVEAGITFTDPGYFAEDKVDGDLTDSVAVDGTVDTSQIGTYSLTYNVTDSNGNDAVQITRYVVVEDNTAPVVALVGDDSLVLELGDDYQEEGATAKDNLDGDVTGSVLIKSGVDLSNVGVYEVSYIASDSNGNVSESVVRQVEVKDTT</sequence>
<feature type="non-terminal residue" evidence="3">
    <location>
        <position position="1"/>
    </location>
</feature>
<name>A0A382P968_9ZZZZ</name>
<dbReference type="GO" id="GO:0001784">
    <property type="term" value="F:phosphotyrosine residue binding"/>
    <property type="evidence" value="ECO:0007669"/>
    <property type="project" value="TreeGrafter"/>
</dbReference>
<feature type="domain" description="Pesticidal crystal protein Cry22Aa Ig-like" evidence="2">
    <location>
        <begin position="283"/>
        <end position="354"/>
    </location>
</feature>